<dbReference type="EMBL" id="JAFMYV010000010">
    <property type="protein sequence ID" value="MBO0938610.1"/>
    <property type="molecule type" value="Genomic_DNA"/>
</dbReference>
<dbReference type="PROSITE" id="PS51352">
    <property type="entry name" value="THIOREDOXIN_2"/>
    <property type="match status" value="1"/>
</dbReference>
<evidence type="ECO:0000313" key="10">
    <source>
        <dbReference type="Proteomes" id="UP000664034"/>
    </source>
</evidence>
<dbReference type="InterPro" id="IPR013766">
    <property type="entry name" value="Thioredoxin_domain"/>
</dbReference>
<dbReference type="GO" id="GO:0045454">
    <property type="term" value="P:cell redox homeostasis"/>
    <property type="evidence" value="ECO:0007669"/>
    <property type="project" value="TreeGrafter"/>
</dbReference>
<dbReference type="SUPFAM" id="SSF52833">
    <property type="entry name" value="Thioredoxin-like"/>
    <property type="match status" value="1"/>
</dbReference>
<evidence type="ECO:0000256" key="6">
    <source>
        <dbReference type="ARBA" id="ARBA00025719"/>
    </source>
</evidence>
<comment type="similarity">
    <text evidence="6">Belongs to the peroxiredoxin family. Prx6 subfamily.</text>
</comment>
<comment type="similarity">
    <text evidence="1">Belongs to the peroxiredoxin family. AhpC/Prx1 subfamily.</text>
</comment>
<dbReference type="GO" id="GO:0005829">
    <property type="term" value="C:cytosol"/>
    <property type="evidence" value="ECO:0007669"/>
    <property type="project" value="TreeGrafter"/>
</dbReference>
<dbReference type="GO" id="GO:0051920">
    <property type="term" value="F:peroxiredoxin activity"/>
    <property type="evidence" value="ECO:0007669"/>
    <property type="project" value="InterPro"/>
</dbReference>
<dbReference type="Pfam" id="PF00578">
    <property type="entry name" value="AhpC-TSA"/>
    <property type="match status" value="1"/>
</dbReference>
<dbReference type="InterPro" id="IPR036249">
    <property type="entry name" value="Thioredoxin-like_sf"/>
</dbReference>
<dbReference type="FunFam" id="3.40.30.10:FF:000011">
    <property type="entry name" value="Peroxiredoxin PRX1"/>
    <property type="match status" value="1"/>
</dbReference>
<name>A0A939GKQ9_9BACT</name>
<keyword evidence="10" id="KW-1185">Reference proteome</keyword>
<evidence type="ECO:0000256" key="5">
    <source>
        <dbReference type="ARBA" id="ARBA00023284"/>
    </source>
</evidence>
<evidence type="ECO:0000313" key="9">
    <source>
        <dbReference type="EMBL" id="MBO0938610.1"/>
    </source>
</evidence>
<dbReference type="FunFam" id="3.30.1020.10:FF:000001">
    <property type="entry name" value="1-Cys peroxiredoxin"/>
    <property type="match status" value="1"/>
</dbReference>
<keyword evidence="5" id="KW-0676">Redox-active center</keyword>
<reference evidence="9" key="1">
    <citation type="submission" date="2021-03" db="EMBL/GenBank/DDBJ databases">
        <title>Fibrella sp. HMF5335 genome sequencing and assembly.</title>
        <authorList>
            <person name="Kang H."/>
            <person name="Kim H."/>
            <person name="Bae S."/>
            <person name="Joh K."/>
        </authorList>
    </citation>
    <scope>NUCLEOTIDE SEQUENCE</scope>
    <source>
        <strain evidence="9">HMF5335</strain>
    </source>
</reference>
<dbReference type="AlphaFoldDB" id="A0A939GKQ9"/>
<dbReference type="Gene3D" id="3.30.1020.10">
    <property type="entry name" value="Antioxidant, Horf6, Chain A, domain2"/>
    <property type="match status" value="1"/>
</dbReference>
<dbReference type="InterPro" id="IPR019479">
    <property type="entry name" value="Peroxiredoxin_C"/>
</dbReference>
<dbReference type="PIRSF" id="PIRSF000239">
    <property type="entry name" value="AHPC"/>
    <property type="match status" value="1"/>
</dbReference>
<proteinExistence type="inferred from homology"/>
<dbReference type="PANTHER" id="PTHR43503:SF4">
    <property type="entry name" value="PEROXIREDOXIN-6"/>
    <property type="match status" value="1"/>
</dbReference>
<dbReference type="InterPro" id="IPR000866">
    <property type="entry name" value="AhpC/TSA"/>
</dbReference>
<comment type="caution">
    <text evidence="9">The sequence shown here is derived from an EMBL/GenBank/DDBJ whole genome shotgun (WGS) entry which is preliminary data.</text>
</comment>
<keyword evidence="3" id="KW-0049">Antioxidant</keyword>
<dbReference type="PANTHER" id="PTHR43503">
    <property type="entry name" value="MCG48959-RELATED"/>
    <property type="match status" value="1"/>
</dbReference>
<dbReference type="InterPro" id="IPR045020">
    <property type="entry name" value="PRX_1cys"/>
</dbReference>
<sequence length="211" mass="23611">MSLRLGDIAPDFTANTTEGPIHFHEWLGNSWGMIFSHPADFTPVCTTELGRTAQLSDEFTKRGVKVIAVSVDPLDQHHEWVKDINEVNSTTVNFPLIADENREVATLYDMIHPNASEKATVRSVFIIGPDKKIKLTLTYPASTGRNFFEILRVIDSLQLTANYSVATPADWQEGEDVIVTAAVPNDQLEEKFPKGVTFVKPYLRKTPQPNK</sequence>
<dbReference type="Gene3D" id="3.40.30.10">
    <property type="entry name" value="Glutaredoxin"/>
    <property type="match status" value="1"/>
</dbReference>
<organism evidence="9 10">
    <name type="scientific">Fibrella rubiginis</name>
    <dbReference type="NCBI Taxonomy" id="2817060"/>
    <lineage>
        <taxon>Bacteria</taxon>
        <taxon>Pseudomonadati</taxon>
        <taxon>Bacteroidota</taxon>
        <taxon>Cytophagia</taxon>
        <taxon>Cytophagales</taxon>
        <taxon>Spirosomataceae</taxon>
        <taxon>Fibrella</taxon>
    </lineage>
</organism>
<feature type="active site" description="Cysteine sulfenic acid (-SOH) intermediate; for peroxidase activity" evidence="7">
    <location>
        <position position="45"/>
    </location>
</feature>
<keyword evidence="4" id="KW-0560">Oxidoreductase</keyword>
<evidence type="ECO:0000256" key="1">
    <source>
        <dbReference type="ARBA" id="ARBA00009796"/>
    </source>
</evidence>
<dbReference type="CDD" id="cd03016">
    <property type="entry name" value="PRX_1cys"/>
    <property type="match status" value="1"/>
</dbReference>
<dbReference type="Pfam" id="PF10417">
    <property type="entry name" value="1-cysPrx_C"/>
    <property type="match status" value="1"/>
</dbReference>
<gene>
    <name evidence="9" type="ORF">J2I47_18805</name>
</gene>
<accession>A0A939GKQ9</accession>
<dbReference type="Proteomes" id="UP000664034">
    <property type="component" value="Unassembled WGS sequence"/>
</dbReference>
<evidence type="ECO:0000259" key="8">
    <source>
        <dbReference type="PROSITE" id="PS51352"/>
    </source>
</evidence>
<evidence type="ECO:0000256" key="3">
    <source>
        <dbReference type="ARBA" id="ARBA00022862"/>
    </source>
</evidence>
<feature type="domain" description="Thioredoxin" evidence="8">
    <location>
        <begin position="3"/>
        <end position="159"/>
    </location>
</feature>
<evidence type="ECO:0000256" key="2">
    <source>
        <dbReference type="ARBA" id="ARBA00022559"/>
    </source>
</evidence>
<keyword evidence="2" id="KW-0575">Peroxidase</keyword>
<dbReference type="RefSeq" id="WP_207366147.1">
    <property type="nucleotide sequence ID" value="NZ_JAFMYV010000010.1"/>
</dbReference>
<evidence type="ECO:0000256" key="7">
    <source>
        <dbReference type="PIRSR" id="PIRSR000239-1"/>
    </source>
</evidence>
<protein>
    <submittedName>
        <fullName evidence="9">Peroxiredoxin</fullName>
    </submittedName>
</protein>
<evidence type="ECO:0000256" key="4">
    <source>
        <dbReference type="ARBA" id="ARBA00023002"/>
    </source>
</evidence>
<dbReference type="InterPro" id="IPR024706">
    <property type="entry name" value="Peroxiredoxin_AhpC-typ"/>
</dbReference>